<protein>
    <submittedName>
        <fullName evidence="1">Uncharacterized protein</fullName>
    </submittedName>
</protein>
<proteinExistence type="predicted"/>
<accession>A0A7J7XZE3</accession>
<dbReference type="Proteomes" id="UP000527355">
    <property type="component" value="Unassembled WGS sequence"/>
</dbReference>
<comment type="caution">
    <text evidence="1">The sequence shown here is derived from an EMBL/GenBank/DDBJ whole genome shotgun (WGS) entry which is preliminary data.</text>
</comment>
<name>A0A7J7XZE3_MYOMY</name>
<sequence>MRGCRIGCGMSLDSVLGPLFSVCTPSLGSMYALRAPAFIPGQDPSQELLACISSLLDVYLHLHVAVEPLTQPTESLLLLHSCHSILPGARRMLAHVVTTTPCQLCLAIPLGFPPLPSPWSQPACFPGLLLCPSLPSLPLPSARSPFSLPASLPL</sequence>
<evidence type="ECO:0000313" key="1">
    <source>
        <dbReference type="EMBL" id="KAF6355123.1"/>
    </source>
</evidence>
<dbReference type="EMBL" id="JABWUV010000005">
    <property type="protein sequence ID" value="KAF6355123.1"/>
    <property type="molecule type" value="Genomic_DNA"/>
</dbReference>
<dbReference type="AlphaFoldDB" id="A0A7J7XZE3"/>
<organism evidence="1 2">
    <name type="scientific">Myotis myotis</name>
    <name type="common">Greater mouse-eared bat</name>
    <name type="synonym">Vespertilio myotis</name>
    <dbReference type="NCBI Taxonomy" id="51298"/>
    <lineage>
        <taxon>Eukaryota</taxon>
        <taxon>Metazoa</taxon>
        <taxon>Chordata</taxon>
        <taxon>Craniata</taxon>
        <taxon>Vertebrata</taxon>
        <taxon>Euteleostomi</taxon>
        <taxon>Mammalia</taxon>
        <taxon>Eutheria</taxon>
        <taxon>Laurasiatheria</taxon>
        <taxon>Chiroptera</taxon>
        <taxon>Yangochiroptera</taxon>
        <taxon>Vespertilionidae</taxon>
        <taxon>Myotis</taxon>
    </lineage>
</organism>
<keyword evidence="2" id="KW-1185">Reference proteome</keyword>
<gene>
    <name evidence="1" type="ORF">mMyoMyo1_011323</name>
</gene>
<evidence type="ECO:0000313" key="2">
    <source>
        <dbReference type="Proteomes" id="UP000527355"/>
    </source>
</evidence>
<reference evidence="1 2" key="1">
    <citation type="journal article" date="2020" name="Nature">
        <title>Six reference-quality genomes reveal evolution of bat adaptations.</title>
        <authorList>
            <person name="Jebb D."/>
            <person name="Huang Z."/>
            <person name="Pippel M."/>
            <person name="Hughes G.M."/>
            <person name="Lavrichenko K."/>
            <person name="Devanna P."/>
            <person name="Winkler S."/>
            <person name="Jermiin L.S."/>
            <person name="Skirmuntt E.C."/>
            <person name="Katzourakis A."/>
            <person name="Burkitt-Gray L."/>
            <person name="Ray D.A."/>
            <person name="Sullivan K.A.M."/>
            <person name="Roscito J.G."/>
            <person name="Kirilenko B.M."/>
            <person name="Davalos L.M."/>
            <person name="Corthals A.P."/>
            <person name="Power M.L."/>
            <person name="Jones G."/>
            <person name="Ransome R.D."/>
            <person name="Dechmann D.K.N."/>
            <person name="Locatelli A.G."/>
            <person name="Puechmaille S.J."/>
            <person name="Fedrigo O."/>
            <person name="Jarvis E.D."/>
            <person name="Hiller M."/>
            <person name="Vernes S.C."/>
            <person name="Myers E.W."/>
            <person name="Teeling E.C."/>
        </authorList>
    </citation>
    <scope>NUCLEOTIDE SEQUENCE [LARGE SCALE GENOMIC DNA]</scope>
    <source>
        <strain evidence="1">MMyoMyo1</strain>
        <tissue evidence="1">Flight muscle</tissue>
    </source>
</reference>